<dbReference type="PANTHER" id="PTHR32432:SF3">
    <property type="entry name" value="ETHANOLAMINE UTILIZATION PROTEIN EUTJ"/>
    <property type="match status" value="1"/>
</dbReference>
<dbReference type="PANTHER" id="PTHR32432">
    <property type="entry name" value="CELL DIVISION PROTEIN FTSA-RELATED"/>
    <property type="match status" value="1"/>
</dbReference>
<feature type="domain" description="SHS2" evidence="1">
    <location>
        <begin position="17"/>
        <end position="218"/>
    </location>
</feature>
<dbReference type="InterPro" id="IPR003494">
    <property type="entry name" value="SHS2_FtsA"/>
</dbReference>
<dbReference type="SUPFAM" id="SSF53067">
    <property type="entry name" value="Actin-like ATPase domain"/>
    <property type="match status" value="1"/>
</dbReference>
<reference evidence="2 3" key="1">
    <citation type="journal article" date="2016" name="Nat. Commun.">
        <title>Thousands of microbial genomes shed light on interconnected biogeochemical processes in an aquifer system.</title>
        <authorList>
            <person name="Anantharaman K."/>
            <person name="Brown C.T."/>
            <person name="Hug L.A."/>
            <person name="Sharon I."/>
            <person name="Castelle C.J."/>
            <person name="Probst A.J."/>
            <person name="Thomas B.C."/>
            <person name="Singh A."/>
            <person name="Wilkins M.J."/>
            <person name="Karaoz U."/>
            <person name="Brodie E.L."/>
            <person name="Williams K.H."/>
            <person name="Hubbard S.S."/>
            <person name="Banfield J.F."/>
        </authorList>
    </citation>
    <scope>NUCLEOTIDE SEQUENCE [LARGE SCALE GENOMIC DNA]</scope>
</reference>
<proteinExistence type="predicted"/>
<dbReference type="AlphaFoldDB" id="A0A1F4NS30"/>
<name>A0A1F4NS30_UNCK3</name>
<accession>A0A1F4NS30</accession>
<evidence type="ECO:0000259" key="1">
    <source>
        <dbReference type="SMART" id="SM00842"/>
    </source>
</evidence>
<sequence length="416" mass="44968">MALFAQKGGRKDKIECYLAVDIGTEFIKCLVFEKQGKVGVVLGKGLARHSSGSMRGGMVINIPEATTDIKQAVDAAVKDAGVKPESLIMSLPGDLVESLVTTVHYRRARPEAHIDTAELKNIVYKVQWKAYEQIRQLMAGQAESQPDVKLINTTVIDTRVDGYKIDNPLGFQGGTVSLSIFNSFAPLVHLGALQTIADELELDLLSVAAGPYGLTKSLAIKSPEFSAIFVDVGAHTTDIVVVHEGGIVGIQSFALGGYAFDRALASHLKLSLERAEQVKIDYARGLLDKRSEAKLRDALRHAALTWARGVANALDEFNHLDVLPNRIFIGGGGAKLPEIRNALMTKAWAKDLPFAKKPYPSIMELSDIPDLSVREGLSLDLADMVALGLAHLMLESDTSEDVVGGMLRSIVLSMQV</sequence>
<evidence type="ECO:0000313" key="3">
    <source>
        <dbReference type="Proteomes" id="UP000176651"/>
    </source>
</evidence>
<dbReference type="SMART" id="SM00842">
    <property type="entry name" value="FtsA"/>
    <property type="match status" value="1"/>
</dbReference>
<gene>
    <name evidence="2" type="ORF">A2V68_00415</name>
</gene>
<dbReference type="InterPro" id="IPR050696">
    <property type="entry name" value="FtsA/MreB"/>
</dbReference>
<protein>
    <recommendedName>
        <fullName evidence="1">SHS2 domain-containing protein</fullName>
    </recommendedName>
</protein>
<organism evidence="2 3">
    <name type="scientific">candidate division Kazan bacterium RBG_13_50_9</name>
    <dbReference type="NCBI Taxonomy" id="1798535"/>
    <lineage>
        <taxon>Bacteria</taxon>
        <taxon>Bacteria division Kazan-3B-28</taxon>
    </lineage>
</organism>
<dbReference type="Pfam" id="PF14450">
    <property type="entry name" value="FtsA"/>
    <property type="match status" value="1"/>
</dbReference>
<dbReference type="InterPro" id="IPR043129">
    <property type="entry name" value="ATPase_NBD"/>
</dbReference>
<dbReference type="Proteomes" id="UP000176651">
    <property type="component" value="Unassembled WGS sequence"/>
</dbReference>
<comment type="caution">
    <text evidence="2">The sequence shown here is derived from an EMBL/GenBank/DDBJ whole genome shotgun (WGS) entry which is preliminary data.</text>
</comment>
<dbReference type="STRING" id="1798535.A2V68_00415"/>
<dbReference type="Gene3D" id="3.30.420.40">
    <property type="match status" value="2"/>
</dbReference>
<dbReference type="GO" id="GO:0051301">
    <property type="term" value="P:cell division"/>
    <property type="evidence" value="ECO:0007669"/>
    <property type="project" value="InterPro"/>
</dbReference>
<evidence type="ECO:0000313" key="2">
    <source>
        <dbReference type="EMBL" id="OGB74219.1"/>
    </source>
</evidence>
<dbReference type="EMBL" id="META01000003">
    <property type="protein sequence ID" value="OGB74219.1"/>
    <property type="molecule type" value="Genomic_DNA"/>
</dbReference>